<sequence length="150" mass="17337">MSARNNGPAGKFRIEASWNEAHTTYRANDQMPLPKTLKCIFCNQEKQLDAFSKTQLAKATFNPYAPAGYNNKKKTITCKQCTAKQTVTLTCMTCTKTKPLEQFAKNQRRHNEKARCLKCMKKREEEDMNDSEPDDSSDEDELRETWHDFT</sequence>
<dbReference type="OrthoDB" id="3514033at2759"/>
<dbReference type="EMBL" id="LK023313">
    <property type="protein sequence ID" value="CDS02663.1"/>
    <property type="molecule type" value="Genomic_DNA"/>
</dbReference>
<evidence type="ECO:0000313" key="3">
    <source>
        <dbReference type="EMBL" id="CDS02663.1"/>
    </source>
</evidence>
<feature type="domain" description="Stc1" evidence="2">
    <location>
        <begin position="38"/>
        <end position="120"/>
    </location>
</feature>
<evidence type="ECO:0000259" key="2">
    <source>
        <dbReference type="Pfam" id="PF12898"/>
    </source>
</evidence>
<name>A0A077W9B1_9FUNG</name>
<dbReference type="Pfam" id="PF12898">
    <property type="entry name" value="Stc1"/>
    <property type="match status" value="1"/>
</dbReference>
<gene>
    <name evidence="3" type="ORF">LRAMOSA00068</name>
</gene>
<dbReference type="Gene3D" id="3.30.60.210">
    <property type="entry name" value="Stc1 domain"/>
    <property type="match status" value="1"/>
</dbReference>
<feature type="compositionally biased region" description="Acidic residues" evidence="1">
    <location>
        <begin position="126"/>
        <end position="142"/>
    </location>
</feature>
<proteinExistence type="predicted"/>
<dbReference type="InterPro" id="IPR043069">
    <property type="entry name" value="Stc1_sf"/>
</dbReference>
<protein>
    <recommendedName>
        <fullName evidence="2">Stc1 domain-containing protein</fullName>
    </recommendedName>
</protein>
<feature type="region of interest" description="Disordered" evidence="1">
    <location>
        <begin position="124"/>
        <end position="150"/>
    </location>
</feature>
<reference evidence="3" key="1">
    <citation type="journal article" date="2014" name="Genome Announc.">
        <title>De novo whole-genome sequence and genome annotation of Lichtheimia ramosa.</title>
        <authorList>
            <person name="Linde J."/>
            <person name="Schwartze V."/>
            <person name="Binder U."/>
            <person name="Lass-Florl C."/>
            <person name="Voigt K."/>
            <person name="Horn F."/>
        </authorList>
    </citation>
    <scope>NUCLEOTIDE SEQUENCE</scope>
    <source>
        <strain evidence="3">JMRC FSU:6197</strain>
    </source>
</reference>
<evidence type="ECO:0000256" key="1">
    <source>
        <dbReference type="SAM" id="MobiDB-lite"/>
    </source>
</evidence>
<organism evidence="3">
    <name type="scientific">Lichtheimia ramosa</name>
    <dbReference type="NCBI Taxonomy" id="688394"/>
    <lineage>
        <taxon>Eukaryota</taxon>
        <taxon>Fungi</taxon>
        <taxon>Fungi incertae sedis</taxon>
        <taxon>Mucoromycota</taxon>
        <taxon>Mucoromycotina</taxon>
        <taxon>Mucoromycetes</taxon>
        <taxon>Mucorales</taxon>
        <taxon>Lichtheimiaceae</taxon>
        <taxon>Lichtheimia</taxon>
    </lineage>
</organism>
<accession>A0A077W9B1</accession>
<dbReference type="InterPro" id="IPR024630">
    <property type="entry name" value="Stc1"/>
</dbReference>
<dbReference type="AlphaFoldDB" id="A0A077W9B1"/>